<evidence type="ECO:0000313" key="13">
    <source>
        <dbReference type="EMBL" id="PZM18312.1"/>
    </source>
</evidence>
<dbReference type="Gene3D" id="3.40.190.10">
    <property type="entry name" value="Periplasmic binding protein-like II"/>
    <property type="match status" value="2"/>
</dbReference>
<dbReference type="Proteomes" id="UP000248662">
    <property type="component" value="Unassembled WGS sequence"/>
</dbReference>
<reference evidence="14 18" key="4">
    <citation type="submission" date="2019-06" db="EMBL/GenBank/DDBJ databases">
        <title>A Diverse Panel of Clinical Acinetobacter baumannii for Research Use.</title>
        <authorList>
            <person name="Mcgann P."/>
            <person name="Snesrud E."/>
            <person name="Galac M.R."/>
        </authorList>
    </citation>
    <scope>NUCLEOTIDE SEQUENCE [LARGE SCALE GENOMIC DNA]</scope>
    <source>
        <strain evidence="14 18">MRSN14237</strain>
    </source>
</reference>
<dbReference type="AlphaFoldDB" id="A0A098SJP1"/>
<evidence type="ECO:0000313" key="14">
    <source>
        <dbReference type="EMBL" id="TPU64246.1"/>
    </source>
</evidence>
<evidence type="ECO:0000313" key="12">
    <source>
        <dbReference type="EMBL" id="MEC5497237.1"/>
    </source>
</evidence>
<evidence type="ECO:0000256" key="5">
    <source>
        <dbReference type="ARBA" id="ARBA00022764"/>
    </source>
</evidence>
<evidence type="ECO:0000256" key="7">
    <source>
        <dbReference type="SAM" id="SignalP"/>
    </source>
</evidence>
<dbReference type="Proteomes" id="UP000051322">
    <property type="component" value="Unassembled WGS sequence"/>
</dbReference>
<comment type="caution">
    <text evidence="11">The sequence shown here is derived from an EMBL/GenBank/DDBJ whole genome shotgun (WGS) entry which is preliminary data.</text>
</comment>
<dbReference type="CDD" id="cd13703">
    <property type="entry name" value="PBP2_HisJ_LAO"/>
    <property type="match status" value="1"/>
</dbReference>
<evidence type="ECO:0000313" key="18">
    <source>
        <dbReference type="Proteomes" id="UP000315888"/>
    </source>
</evidence>
<sequence length="261" mass="28500">MASFMKKIFVSTTLVLAAVATNVQAKDWKVIRFGTESSYAPFEYKTPDGKLTGFDVDLGNAICAKLKAKCVWVENSFDGMIPALKAKKFDGILSSMTVTDERAKQILFSSKIYNTPTRMVAKKGSPLLPTPTSLKGKRVGVQQGTIQETYAKTYWAPKGVSVVPYPTQDLIYQDMMSGRLDATLQDAIMVDGAFLKQPKGKNFSFAGGNVIDVKTLGVGAAIGLRKEDADLKANIDKALAAIIADGTYKKLEKKYFSFSIY</sequence>
<keyword evidence="5" id="KW-0574">Periplasm</keyword>
<dbReference type="PROSITE" id="PS01039">
    <property type="entry name" value="SBP_BACTERIAL_3"/>
    <property type="match status" value="1"/>
</dbReference>
<gene>
    <name evidence="10" type="primary">argT</name>
    <name evidence="9" type="ORF">APD06_10930</name>
    <name evidence="13" type="ORF">DOL94_04765</name>
    <name evidence="14" type="ORF">FJU42_09840</name>
    <name evidence="10" type="ORF">LV35_02346</name>
    <name evidence="12" type="ORF">P9867_012355</name>
    <name evidence="11" type="ORF">P9867_01645</name>
</gene>
<feature type="signal peptide" evidence="7">
    <location>
        <begin position="1"/>
        <end position="25"/>
    </location>
</feature>
<dbReference type="SMART" id="SM00062">
    <property type="entry name" value="PBPb"/>
    <property type="match status" value="1"/>
</dbReference>
<evidence type="ECO:0000313" key="17">
    <source>
        <dbReference type="Proteomes" id="UP000248662"/>
    </source>
</evidence>
<dbReference type="Pfam" id="PF00497">
    <property type="entry name" value="SBP_bac_3"/>
    <property type="match status" value="1"/>
</dbReference>
<keyword evidence="4 7" id="KW-0732">Signal</keyword>
<dbReference type="PANTHER" id="PTHR35936">
    <property type="entry name" value="MEMBRANE-BOUND LYTIC MUREIN TRANSGLYCOSYLASE F"/>
    <property type="match status" value="1"/>
</dbReference>
<dbReference type="EMBL" id="LRDT01000031">
    <property type="protein sequence ID" value="KZA15914.1"/>
    <property type="molecule type" value="Genomic_DNA"/>
</dbReference>
<comment type="similarity">
    <text evidence="2 6">Belongs to the bacterial solute-binding protein 3 family.</text>
</comment>
<dbReference type="Proteomes" id="UP000315888">
    <property type="component" value="Unassembled WGS sequence"/>
</dbReference>
<protein>
    <submittedName>
        <fullName evidence="11">ABC transporter substrate-binding protein</fullName>
    </submittedName>
    <submittedName>
        <fullName evidence="10">Lysine-arginine-ornithine-binding periplasmic protein</fullName>
    </submittedName>
</protein>
<dbReference type="EMBL" id="VHGY01000026">
    <property type="protein sequence ID" value="TPU64246.1"/>
    <property type="molecule type" value="Genomic_DNA"/>
</dbReference>
<dbReference type="Proteomes" id="UP000076296">
    <property type="component" value="Unassembled WGS sequence"/>
</dbReference>
<dbReference type="EMBL" id="JARTMM010000003">
    <property type="protein sequence ID" value="MDK4880457.1"/>
    <property type="molecule type" value="Genomic_DNA"/>
</dbReference>
<name>A0A098SJP1_ACIBA</name>
<evidence type="ECO:0000313" key="16">
    <source>
        <dbReference type="Proteomes" id="UP000076296"/>
    </source>
</evidence>
<dbReference type="PANTHER" id="PTHR35936:SF13">
    <property type="entry name" value="HISTIDINE-BINDING PERIPLASMIC PROTEIN"/>
    <property type="match status" value="1"/>
</dbReference>
<dbReference type="InterPro" id="IPR005768">
    <property type="entry name" value="Lys_Arg_Orn-bd"/>
</dbReference>
<evidence type="ECO:0000256" key="3">
    <source>
        <dbReference type="ARBA" id="ARBA00022448"/>
    </source>
</evidence>
<dbReference type="EMBL" id="LLFE01000041">
    <property type="protein sequence ID" value="KQD20478.1"/>
    <property type="molecule type" value="Genomic_DNA"/>
</dbReference>
<evidence type="ECO:0000256" key="1">
    <source>
        <dbReference type="ARBA" id="ARBA00004418"/>
    </source>
</evidence>
<comment type="subcellular location">
    <subcellularLocation>
        <location evidence="1">Periplasm</location>
    </subcellularLocation>
</comment>
<evidence type="ECO:0000256" key="4">
    <source>
        <dbReference type="ARBA" id="ARBA00022729"/>
    </source>
</evidence>
<evidence type="ECO:0000313" key="15">
    <source>
        <dbReference type="Proteomes" id="UP000051322"/>
    </source>
</evidence>
<dbReference type="EMBL" id="JARTMM020000001">
    <property type="protein sequence ID" value="MEC5497237.1"/>
    <property type="molecule type" value="Genomic_DNA"/>
</dbReference>
<dbReference type="SUPFAM" id="SSF53850">
    <property type="entry name" value="Periplasmic binding protein-like II"/>
    <property type="match status" value="1"/>
</dbReference>
<evidence type="ECO:0000313" key="19">
    <source>
        <dbReference type="Proteomes" id="UP001174156"/>
    </source>
</evidence>
<accession>A0A098SJP1</accession>
<reference evidence="13 17" key="3">
    <citation type="submission" date="2018-06" db="EMBL/GenBank/DDBJ databases">
        <title>Carbapenemase-producing Acinetobacter spp. from environmental sources in an hospital from French Polynesia.</title>
        <authorList>
            <person name="Bonnin R.A."/>
            <person name="Levy M."/>
            <person name="Cuzon G."/>
            <person name="Dortet L."/>
            <person name="Naas T."/>
        </authorList>
    </citation>
    <scope>NUCLEOTIDE SEQUENCE [LARGE SCALE GENOMIC DNA]</scope>
    <source>
        <strain evidence="13 17">R10</strain>
    </source>
</reference>
<evidence type="ECO:0000313" key="10">
    <source>
        <dbReference type="EMBL" id="KZA15914.1"/>
    </source>
</evidence>
<reference evidence="12" key="7">
    <citation type="submission" date="2024-01" db="EMBL/GenBank/DDBJ databases">
        <authorList>
            <person name="Macesic N."/>
        </authorList>
    </citation>
    <scope>NUCLEOTIDE SEQUENCE</scope>
    <source>
        <strain evidence="12">CPO519</strain>
    </source>
</reference>
<dbReference type="InterPro" id="IPR001638">
    <property type="entry name" value="Solute-binding_3/MltF_N"/>
</dbReference>
<dbReference type="GO" id="GO:0030288">
    <property type="term" value="C:outer membrane-bounded periplasmic space"/>
    <property type="evidence" value="ECO:0007669"/>
    <property type="project" value="InterPro"/>
</dbReference>
<reference evidence="10 16" key="2">
    <citation type="submission" date="2016-01" db="EMBL/GenBank/DDBJ databases">
        <title>Draft sequences of Acinetobacter baumannii isolates from wounded military personnel.</title>
        <authorList>
            <person name="Arivett B.A."/>
            <person name="Fiester S.E."/>
            <person name="Ream D.C."/>
            <person name="Actis L.A."/>
        </authorList>
    </citation>
    <scope>NUCLEOTIDE SEQUENCE [LARGE SCALE GENOMIC DNA]</scope>
    <source>
        <strain evidence="10 16">AB2828</strain>
    </source>
</reference>
<dbReference type="EMBL" id="QKWF01000036">
    <property type="protein sequence ID" value="PZM18312.1"/>
    <property type="molecule type" value="Genomic_DNA"/>
</dbReference>
<feature type="chain" id="PRO_5015031952" evidence="7">
    <location>
        <begin position="26"/>
        <end position="261"/>
    </location>
</feature>
<keyword evidence="3" id="KW-0813">Transport</keyword>
<evidence type="ECO:0000256" key="2">
    <source>
        <dbReference type="ARBA" id="ARBA00010333"/>
    </source>
</evidence>
<dbReference type="Proteomes" id="UP001174156">
    <property type="component" value="Unassembled WGS sequence"/>
</dbReference>
<evidence type="ECO:0000313" key="9">
    <source>
        <dbReference type="EMBL" id="KQD20478.1"/>
    </source>
</evidence>
<dbReference type="InterPro" id="IPR018313">
    <property type="entry name" value="SBP_3_CS"/>
</dbReference>
<organism evidence="11">
    <name type="scientific">Acinetobacter baumannii</name>
    <dbReference type="NCBI Taxonomy" id="470"/>
    <lineage>
        <taxon>Bacteria</taxon>
        <taxon>Pseudomonadati</taxon>
        <taxon>Pseudomonadota</taxon>
        <taxon>Gammaproteobacteria</taxon>
        <taxon>Moraxellales</taxon>
        <taxon>Moraxellaceae</taxon>
        <taxon>Acinetobacter</taxon>
        <taxon>Acinetobacter calcoaceticus/baumannii complex</taxon>
    </lineage>
</organism>
<proteinExistence type="inferred from homology"/>
<dbReference type="NCBIfam" id="TIGR01096">
    <property type="entry name" value="3A0103s03R"/>
    <property type="match status" value="1"/>
</dbReference>
<evidence type="ECO:0000259" key="8">
    <source>
        <dbReference type="SMART" id="SM00062"/>
    </source>
</evidence>
<feature type="domain" description="Solute-binding protein family 3/N-terminal" evidence="8">
    <location>
        <begin position="30"/>
        <end position="259"/>
    </location>
</feature>
<reference evidence="11" key="6">
    <citation type="submission" date="2023-01" db="EMBL/GenBank/DDBJ databases">
        <title>Genomic dissection of endemic carbapenem resistance: metallo-beta-lactamase gene dissemination through clonal, plasmid and integron transfer pathways.</title>
        <authorList>
            <person name="Macesic N."/>
        </authorList>
    </citation>
    <scope>NUCLEOTIDE SEQUENCE</scope>
    <source>
        <strain evidence="11">CPO519</strain>
    </source>
</reference>
<dbReference type="RefSeq" id="WP_000135839.1">
    <property type="nucleotide sequence ID" value="NZ_BHFY01000006.1"/>
</dbReference>
<evidence type="ECO:0000313" key="11">
    <source>
        <dbReference type="EMBL" id="MDK4880457.1"/>
    </source>
</evidence>
<reference evidence="9 15" key="1">
    <citation type="submission" date="2015-10" db="EMBL/GenBank/DDBJ databases">
        <title>The utility of whole genome sequencing in characterizing Acinetobacter epidemiology and analyzing hospital outbreaks.</title>
        <authorList>
            <person name="Ozer E.A."/>
            <person name="Fitzpatrick M.A."/>
            <person name="Hauser A.R."/>
        </authorList>
    </citation>
    <scope>NUCLEOTIDE SEQUENCE [LARGE SCALE GENOMIC DNA]</scope>
    <source>
        <strain evidence="9 15">ABBL059</strain>
    </source>
</reference>
<evidence type="ECO:0000256" key="6">
    <source>
        <dbReference type="RuleBase" id="RU003744"/>
    </source>
</evidence>
<reference evidence="12 19" key="5">
    <citation type="journal article" date="2023" name="Nat. Commun.">
        <title>Genomic dissection of endemic carbapenem resistance reveals metallo-beta-lactamase dissemination through clonal, plasmid and integron transfer.</title>
        <authorList>
            <person name="Macesic N."/>
            <person name="Hawkey J."/>
            <person name="Vezina B."/>
            <person name="Wisniewski J.A."/>
            <person name="Cottingham H."/>
            <person name="Blakeway L.V."/>
            <person name="Harshegyi T."/>
            <person name="Pragastis K."/>
            <person name="Badoordeen G.Z."/>
            <person name="Dennison A."/>
            <person name="Spelman D.W."/>
            <person name="Jenney A.W.J."/>
            <person name="Peleg A.Y."/>
        </authorList>
    </citation>
    <scope>NUCLEOTIDE SEQUENCE [LARGE SCALE GENOMIC DNA]</scope>
    <source>
        <strain evidence="12 19">CPO519</strain>
    </source>
</reference>